<dbReference type="CDD" id="cd03443">
    <property type="entry name" value="PaaI_thioesterase"/>
    <property type="match status" value="1"/>
</dbReference>
<evidence type="ECO:0000256" key="1">
    <source>
        <dbReference type="ARBA" id="ARBA00008324"/>
    </source>
</evidence>
<dbReference type="InterPro" id="IPR006683">
    <property type="entry name" value="Thioestr_dom"/>
</dbReference>
<dbReference type="RefSeq" id="WP_166035377.1">
    <property type="nucleotide sequence ID" value="NZ_CP049887.1"/>
</dbReference>
<evidence type="ECO:0000259" key="3">
    <source>
        <dbReference type="Pfam" id="PF03061"/>
    </source>
</evidence>
<sequence length="122" mass="13513">MNLLDYLNIQIEEENKEQVILTMIVEDCHKQPYGVLHGGINGVLIETATSMAAMQNKPSETDYVVGIDLQVNHLKPVTSGSLRTIATPNHIGRTTQVWEAVVLDENEKKVAVGRCTLLNKKS</sequence>
<dbReference type="EMBL" id="CP049887">
    <property type="protein sequence ID" value="QIL49250.1"/>
    <property type="molecule type" value="Genomic_DNA"/>
</dbReference>
<accession>A0A6G8AW97</accession>
<evidence type="ECO:0000256" key="2">
    <source>
        <dbReference type="ARBA" id="ARBA00022801"/>
    </source>
</evidence>
<proteinExistence type="inferred from homology"/>
<keyword evidence="2" id="KW-0378">Hydrolase</keyword>
<dbReference type="Pfam" id="PF03061">
    <property type="entry name" value="4HBT"/>
    <property type="match status" value="1"/>
</dbReference>
<dbReference type="KEGG" id="vhy:G7082_12485"/>
<name>A0A6G8AW97_9ENTE</name>
<organism evidence="4 5">
    <name type="scientific">Vagococcus hydrophili</name>
    <dbReference type="NCBI Taxonomy" id="2714947"/>
    <lineage>
        <taxon>Bacteria</taxon>
        <taxon>Bacillati</taxon>
        <taxon>Bacillota</taxon>
        <taxon>Bacilli</taxon>
        <taxon>Lactobacillales</taxon>
        <taxon>Enterococcaceae</taxon>
        <taxon>Vagococcus</taxon>
    </lineage>
</organism>
<feature type="domain" description="Thioesterase" evidence="3">
    <location>
        <begin position="33"/>
        <end position="110"/>
    </location>
</feature>
<keyword evidence="5" id="KW-1185">Reference proteome</keyword>
<dbReference type="NCBIfam" id="TIGR00369">
    <property type="entry name" value="unchar_dom_1"/>
    <property type="match status" value="1"/>
</dbReference>
<evidence type="ECO:0000313" key="4">
    <source>
        <dbReference type="EMBL" id="QIL49250.1"/>
    </source>
</evidence>
<dbReference type="GO" id="GO:0005829">
    <property type="term" value="C:cytosol"/>
    <property type="evidence" value="ECO:0007669"/>
    <property type="project" value="TreeGrafter"/>
</dbReference>
<dbReference type="Proteomes" id="UP000501747">
    <property type="component" value="Chromosome"/>
</dbReference>
<dbReference type="SUPFAM" id="SSF54637">
    <property type="entry name" value="Thioesterase/thiol ester dehydrase-isomerase"/>
    <property type="match status" value="1"/>
</dbReference>
<dbReference type="GO" id="GO:0061522">
    <property type="term" value="F:1,4-dihydroxy-2-naphthoyl-CoA thioesterase activity"/>
    <property type="evidence" value="ECO:0007669"/>
    <property type="project" value="TreeGrafter"/>
</dbReference>
<dbReference type="PANTHER" id="PTHR43240">
    <property type="entry name" value="1,4-DIHYDROXY-2-NAPHTHOYL-COA THIOESTERASE 1"/>
    <property type="match status" value="1"/>
</dbReference>
<dbReference type="Gene3D" id="3.10.129.10">
    <property type="entry name" value="Hotdog Thioesterase"/>
    <property type="match status" value="1"/>
</dbReference>
<protein>
    <submittedName>
        <fullName evidence="4">Hotdog fold thioesterase</fullName>
    </submittedName>
</protein>
<dbReference type="InterPro" id="IPR003736">
    <property type="entry name" value="PAAI_dom"/>
</dbReference>
<dbReference type="InterPro" id="IPR029069">
    <property type="entry name" value="HotDog_dom_sf"/>
</dbReference>
<evidence type="ECO:0000313" key="5">
    <source>
        <dbReference type="Proteomes" id="UP000501747"/>
    </source>
</evidence>
<dbReference type="AlphaFoldDB" id="A0A6G8AW97"/>
<dbReference type="PANTHER" id="PTHR43240:SF5">
    <property type="entry name" value="1,4-DIHYDROXY-2-NAPHTHOYL-COA THIOESTERASE 1"/>
    <property type="match status" value="1"/>
</dbReference>
<reference evidence="4 5" key="1">
    <citation type="submission" date="2020-03" db="EMBL/GenBank/DDBJ databases">
        <title>Vagococcus sp. nov., isolated from beetles.</title>
        <authorList>
            <person name="Hyun D.-W."/>
            <person name="Bae J.-W."/>
        </authorList>
    </citation>
    <scope>NUCLEOTIDE SEQUENCE [LARGE SCALE GENOMIC DNA]</scope>
    <source>
        <strain evidence="4 5">HDW17B</strain>
    </source>
</reference>
<comment type="similarity">
    <text evidence="1">Belongs to the thioesterase PaaI family.</text>
</comment>
<gene>
    <name evidence="4" type="ORF">G7082_12485</name>
</gene>